<feature type="coiled-coil region" evidence="8">
    <location>
        <begin position="1020"/>
        <end position="1065"/>
    </location>
</feature>
<evidence type="ECO:0000256" key="3">
    <source>
        <dbReference type="ARBA" id="ARBA00022467"/>
    </source>
</evidence>
<dbReference type="FunFam" id="1.20.58.60:FF:000007">
    <property type="entry name" value="Spectrin alpha chain non-erythrocytic 1"/>
    <property type="match status" value="1"/>
</dbReference>
<dbReference type="Gene3D" id="1.20.58.60">
    <property type="match status" value="21"/>
</dbReference>
<keyword evidence="6" id="KW-0009">Actin-binding</keyword>
<organism evidence="10 11">
    <name type="scientific">Sciurus vulgaris</name>
    <name type="common">Eurasian red squirrel</name>
    <dbReference type="NCBI Taxonomy" id="55149"/>
    <lineage>
        <taxon>Eukaryota</taxon>
        <taxon>Metazoa</taxon>
        <taxon>Chordata</taxon>
        <taxon>Craniata</taxon>
        <taxon>Vertebrata</taxon>
        <taxon>Euteleostomi</taxon>
        <taxon>Mammalia</taxon>
        <taxon>Eutheria</taxon>
        <taxon>Euarchontoglires</taxon>
        <taxon>Glires</taxon>
        <taxon>Rodentia</taxon>
        <taxon>Sciuromorpha</taxon>
        <taxon>Sciuridae</taxon>
        <taxon>Sciurinae</taxon>
        <taxon>Sciurini</taxon>
        <taxon>Sciurus</taxon>
    </lineage>
</organism>
<evidence type="ECO:0000313" key="11">
    <source>
        <dbReference type="Proteomes" id="UP000694564"/>
    </source>
</evidence>
<dbReference type="GO" id="GO:0042802">
    <property type="term" value="F:identical protein binding"/>
    <property type="evidence" value="ECO:0007669"/>
    <property type="project" value="Ensembl"/>
</dbReference>
<dbReference type="InterPro" id="IPR036872">
    <property type="entry name" value="CH_dom_sf"/>
</dbReference>
<keyword evidence="3" id="KW-0117">Actin capping</keyword>
<dbReference type="InterPro" id="IPR018159">
    <property type="entry name" value="Spectrin/alpha-actinin"/>
</dbReference>
<dbReference type="GO" id="GO:0051015">
    <property type="term" value="F:actin filament binding"/>
    <property type="evidence" value="ECO:0007669"/>
    <property type="project" value="Ensembl"/>
</dbReference>
<dbReference type="GO" id="GO:0030863">
    <property type="term" value="C:cortical cytoskeleton"/>
    <property type="evidence" value="ECO:0007669"/>
    <property type="project" value="Ensembl"/>
</dbReference>
<dbReference type="GO" id="GO:0019894">
    <property type="term" value="F:kinesin binding"/>
    <property type="evidence" value="ECO:0007669"/>
    <property type="project" value="Ensembl"/>
</dbReference>
<comment type="similarity">
    <text evidence="2">Belongs to the spectrin family.</text>
</comment>
<dbReference type="GO" id="GO:0007041">
    <property type="term" value="P:lysosomal transport"/>
    <property type="evidence" value="ECO:0007669"/>
    <property type="project" value="Ensembl"/>
</dbReference>
<protein>
    <submittedName>
        <fullName evidence="10">Spectrin beta, non-erythrocytic 5</fullName>
    </submittedName>
</protein>
<dbReference type="InterPro" id="IPR002017">
    <property type="entry name" value="Spectrin_repeat"/>
</dbReference>
<dbReference type="GO" id="GO:0097381">
    <property type="term" value="C:photoreceptor disc membrane"/>
    <property type="evidence" value="ECO:0007669"/>
    <property type="project" value="Ensembl"/>
</dbReference>
<keyword evidence="8" id="KW-0175">Coiled coil</keyword>
<feature type="coiled-coil region" evidence="8">
    <location>
        <begin position="2869"/>
        <end position="2952"/>
    </location>
</feature>
<comment type="subcellular location">
    <subcellularLocation>
        <location evidence="1">Cytoplasm</location>
        <location evidence="1">Cytoskeleton</location>
    </subcellularLocation>
</comment>
<keyword evidence="5" id="KW-0677">Repeat</keyword>
<evidence type="ECO:0000259" key="9">
    <source>
        <dbReference type="PROSITE" id="PS50021"/>
    </source>
</evidence>
<dbReference type="GO" id="GO:0034452">
    <property type="term" value="F:dynactin binding"/>
    <property type="evidence" value="ECO:0007669"/>
    <property type="project" value="Ensembl"/>
</dbReference>
<dbReference type="PANTHER" id="PTHR11915">
    <property type="entry name" value="SPECTRIN/FILAMIN RELATED CYTOSKELETAL PROTEIN"/>
    <property type="match status" value="1"/>
</dbReference>
<evidence type="ECO:0000256" key="6">
    <source>
        <dbReference type="ARBA" id="ARBA00023203"/>
    </source>
</evidence>
<dbReference type="SUPFAM" id="SSF50729">
    <property type="entry name" value="PH domain-like"/>
    <property type="match status" value="1"/>
</dbReference>
<dbReference type="Gene3D" id="2.30.29.30">
    <property type="entry name" value="Pleckstrin-homology domain (PH domain)/Phosphotyrosine-binding domain (PTB)"/>
    <property type="match status" value="1"/>
</dbReference>
<feature type="coiled-coil region" evidence="8">
    <location>
        <begin position="1529"/>
        <end position="1588"/>
    </location>
</feature>
<dbReference type="GO" id="GO:0045179">
    <property type="term" value="C:apical cortex"/>
    <property type="evidence" value="ECO:0007669"/>
    <property type="project" value="Ensembl"/>
</dbReference>
<dbReference type="FunFam" id="1.10.418.10:FF:000001">
    <property type="entry name" value="Actinin alpha 1"/>
    <property type="match status" value="1"/>
</dbReference>
<dbReference type="GO" id="GO:0045505">
    <property type="term" value="F:dynein intermediate chain binding"/>
    <property type="evidence" value="ECO:0007669"/>
    <property type="project" value="Ensembl"/>
</dbReference>
<dbReference type="PROSITE" id="PS00019">
    <property type="entry name" value="ACTININ_1"/>
    <property type="match status" value="1"/>
</dbReference>
<evidence type="ECO:0000256" key="4">
    <source>
        <dbReference type="ARBA" id="ARBA00022490"/>
    </source>
</evidence>
<dbReference type="Ensembl" id="ENSSVLT00005002948.1">
    <property type="protein sequence ID" value="ENSSVLP00005002689.1"/>
    <property type="gene ID" value="ENSSVLG00005002065.1"/>
</dbReference>
<dbReference type="InterPro" id="IPR001589">
    <property type="entry name" value="Actinin_actin-bd_CS"/>
</dbReference>
<dbReference type="FunFam" id="1.20.58.60:FF:000282">
    <property type="entry name" value="Spectrin beta, non-erythrocytic 5"/>
    <property type="match status" value="1"/>
</dbReference>
<dbReference type="FunFam" id="1.20.58.60:FF:000259">
    <property type="entry name" value="Spectrin beta, non-erythrocytic 5"/>
    <property type="match status" value="1"/>
</dbReference>
<evidence type="ECO:0000256" key="1">
    <source>
        <dbReference type="ARBA" id="ARBA00004245"/>
    </source>
</evidence>
<dbReference type="SUPFAM" id="SSF47576">
    <property type="entry name" value="Calponin-homology domain, CH-domain"/>
    <property type="match status" value="1"/>
</dbReference>
<dbReference type="Pfam" id="PF00307">
    <property type="entry name" value="CH"/>
    <property type="match status" value="2"/>
</dbReference>
<feature type="coiled-coil region" evidence="8">
    <location>
        <begin position="1807"/>
        <end position="1872"/>
    </location>
</feature>
<dbReference type="OrthoDB" id="9942256at2759"/>
<reference evidence="10" key="2">
    <citation type="submission" date="2025-09" db="UniProtKB">
        <authorList>
            <consortium name="Ensembl"/>
        </authorList>
    </citation>
    <scope>IDENTIFICATION</scope>
</reference>
<dbReference type="FunFam" id="1.20.58.60:FF:000011">
    <property type="entry name" value="Spectrin beta chain"/>
    <property type="match status" value="1"/>
</dbReference>
<evidence type="ECO:0000313" key="10">
    <source>
        <dbReference type="Ensembl" id="ENSSVLP00005002689.1"/>
    </source>
</evidence>
<keyword evidence="4" id="KW-0963">Cytoplasm</keyword>
<name>A0A8D2AM26_SCIVU</name>
<dbReference type="Proteomes" id="UP000694564">
    <property type="component" value="Chromosome 2"/>
</dbReference>
<dbReference type="FunFam" id="1.20.58.60:FF:000135">
    <property type="entry name" value="Spectrin beta chain, non-erythrocytic"/>
    <property type="match status" value="1"/>
</dbReference>
<feature type="coiled-coil region" evidence="8">
    <location>
        <begin position="2982"/>
        <end position="3038"/>
    </location>
</feature>
<dbReference type="GO" id="GO:0005875">
    <property type="term" value="C:microtubule associated complex"/>
    <property type="evidence" value="ECO:0007669"/>
    <property type="project" value="Ensembl"/>
</dbReference>
<feature type="domain" description="Calponin-homology (CH)" evidence="9">
    <location>
        <begin position="39"/>
        <end position="144"/>
    </location>
</feature>
<dbReference type="FunFam" id="1.20.58.60:FF:000408">
    <property type="entry name" value="Spectrin beta, non-erythrocytic 5"/>
    <property type="match status" value="1"/>
</dbReference>
<dbReference type="InterPro" id="IPR011993">
    <property type="entry name" value="PH-like_dom_sf"/>
</dbReference>
<feature type="coiled-coil region" evidence="8">
    <location>
        <begin position="1391"/>
        <end position="1422"/>
    </location>
</feature>
<dbReference type="FunFam" id="1.20.58.60:FF:000328">
    <property type="entry name" value="Spectrin beta, non-erythrocytic 5"/>
    <property type="match status" value="1"/>
</dbReference>
<dbReference type="GO" id="GO:0007030">
    <property type="term" value="P:Golgi organization"/>
    <property type="evidence" value="ECO:0007669"/>
    <property type="project" value="Ensembl"/>
</dbReference>
<accession>A0A8D2AM26</accession>
<feature type="coiled-coil region" evidence="8">
    <location>
        <begin position="1112"/>
        <end position="1139"/>
    </location>
</feature>
<sequence length="3596" mass="410203">LVSCQDNPKQLLVPPSPGPTMASEYEMGHIRQLQARHMHMQEKTFTNWVNNIFRLGRVGIKIQNLYTELADGTHLLRLLELISGEVLPAPSRGRLRVHFLENNSRALAFLRAKVPIPLIGPENIVDGDQTLILGLLWVIILRFQISHISLDREEFGASAALLSAKEALLIWCQRKTAGYTNVGITDFSHSWSDGLGFNALIHAHRPDLLDYSSLRPDCPLHNLTCAFHVAEQELGIAQLLDPEDVVGQQPDERSIMTYVSLYYHYFSRLHQGQTVQRRLAKILLQLQETEVLQTQYQQLVADLLHWITEKQAQLEVRDFPDSLPAMRQLLAAFASFRAQEKPPRLQQRGATEALLFKLQTALRAQNRRLFLPQEGLGPEELSQRWAGLERAEAARSQALQHRLLQLERLETLARRFQRKAALRESFLKDAEKVLDHARALPTSPATLEAATQRLGMLEAGILPQEGRFQALAEIADILRQEHYHGWADVARRHEEITQRWERLLQHLQEHRKQMAGAQAVLSLLQQVEAASDQLRELQVPASSMTCGQHLAEVVELLQRHDLLEAQVFNHEAHVSHLAHQTEELDSSLGTSVEMLQVKAKAESLAQLYQSLMSLVRARRTMLEQTRQWAEFLNNCEEEEACMRELGEQVENLSLSGDLSQIAVALQKHKTLEAELHRHQAVCVDLMQRGQDFSARGSPTQPDPRERAEAVQRKWQLIWTRLEKRGLRLQTSLLLRQYLADVSEAAAWLRERRPQLETAFCGEDQAAAEALLLRHQRLERTVRSFAAELRRLDEQARAAAARASLRVSARTGKGPRLAQSCPHPGPGMALSTESDLDFDPNTILQTQDHLSQDYESLRALAELRRARLEEAVALFGFYCSCEELQSWLEEQTLLFQMLQPQANNLEVMQSKYEKFLITLAVRKGHWTEVNNSAEQLKQRCPGDFTKIQQQQEDLCQRWGQLEALKKEKGLQLARSMEVCSFLQECGHTQAQLQDMLLRLEALEPESSEDSHRALLLTQRKVLVLERRIHNLQRVAVKLEESGPAESQTLQEQMEMLQGLLKQAQGQVTQQAQVWAEAQARQSFLQKSRQLLLWTKSVQARLRCEEELVDAASAQRLLREHGKLQEEIHLQQERLQQLEAQGWSMAALDSLHSQEVASALQLLSQCSQELKTAWEQRQQRLREGLQLHKFGQEVDVFITICTNHEAFLCLDNLGEDMRETQSLLQQHQAFGWLLGTLGLRAEALQARGKKLVQNKHPAAHKVREQLQSIQVQWTRVQERSEQRRRQLLASCQLQEWKQDVAELMQWMEEKSMAAHEPSQAPSNTLQKLKRHEAVERELLATHGHMKGLQQAGRELLCSSPHAQEDIQSRLQGLRHKWEELNHKMAERGDELQQARQQEQLLGLLQEAKEMMEQLEGALQSAEMGSDLCSIRRLQIQHCRLEGESQALASKMAALTSQAHSVVTSQTILEEIQKCQQRFKSLEGHLATQYLQLQASFELYEFDHLSNLELTWVAEHMTRTSPTSCAQCWDSAQSLQDKHKELQAEVRAHQGKVQQVLGSGRSLASSGHPHTQHIMEQCQELEDRWAELEQACEARMHCLQQAVTFQQYFLHASELEGWVEEKRPLASSQNCGTDEAATLELIRKHQVLQQELALSWSSMEELDQKVQTLTGPEVPEQLGVVQERLRKQLRVLQELVASRGQELEETLRLHEFMREAEDLQSWLAIQKQVARGEENLGGDYEHVLHLCTKFAKFQHQMEMGGQRVAACQQLAKRLLEHGHSAAPKVHQKQQDLQAAWSELWELTHTRGQLLQDAKTTLRVHEDLLEALTQIQEQAMSLPSDVAQDLHGIEAQLRRQEGLERELAISEQQLQKLLEAGGRVQKLCPGPQVHAMQQRQQAVMQAWKALRSQVEQRRAHLERACLLARFHTAVRDYTSWAASMKEELQVEESSQEPSSSLLKLRTHEWLQAELEAREELRLQASQLGQQALLTVGTPTKEVQDGLQSLQEERDQVFQAWLKKQERLQAAHQEQLFLRQCHHLEKILTAQKISLKTCALGSSVEEVEHLIRKHVIFQKVLTAQDKKEALLCEQLKMLPDTKGQDVLHSVLELWALVKELAESRGHALHSSLLIASFTRAVTQADDWVQDRAQQLRKPIPPGDLKDYLKYLQKHKSFEAEVQAHQEVVTLVTKQGEALLAQSHSRAGEVSQRLQVLQEHWEKLKQEVALRSQNLEDKRNFLEFLQRADLAEAWIQEKEHRPGDLGQDLEHCLQLYRRLCEFQGAMARDTVGDAYIRSINDLSLQLKNQDPEDIKTTCQRRSQLNNRWVSFQGNLLQYQRQLEGALEIHTLCRELDDVTERIGEKGALIQDLEGRKDLESIQDLLWKHKMLEQEMGLIHAQVESLEHKVGHLCQRSPGAVNSLSHKQQEMMDSWSQLQSRAHKCRKELLDALHQAQKLQALLLELLVWAQGLRAEMDLRGAPYSPAGARHMLEEHQACKVSSKIAGLSGPHLLTATPSSDPHFDLDPLLTFFCLIFSHQLFLSSVKKVEFWLYCQEVSPTSENDSLANVETLLWKHKRLKRGLQAQMEKISTLEATAHSLQKGGQPESQSALTRWQAMLLRLRIQGRQLEELQQLRTFLQDSLEVATWLREKNLVALEEDWQDSAKLQAQLRKQQNFQAELDASVPQQQELQKEGQRLLHRGHPASETIQEQLQELKELWTELQVNCQRKVVKLQKACEVLHLQQRIEELESWLEPMEGQLKAPFGDQDLPGVGKLLGAQGELEAALDRQTRQAQALLDQAQTSERDGHCLTKDVEERARRLLQRLQSLREPLRERRAALEAQSLLLQFFRDADEEMAWVQEKLPLATAQDYGQSLSAVRHLQEKHQNLESEMSSHEALTQVVVGTGHKLVQAGHFAAHEVAARVQQLEAALNQLRAETTRRRLLLQQAQEAQQLLMELLEAGSWLAEQGHVLDSEDMGQSAEATQVLLRRLEATRRDLEGFSQHMKQLQQTAALLESRQNPDSPKVLAQLQAVSKAHEQLLRRVEGRGQGLQEQLRLHQLEQETLLLDAWLTTKVAIAESQDYGQDLQSVKVLEEKFGAFSREIQSLGQAKIQALRDLAGPLEKGAPRYYPQIQAQKSRIEATWERLDKTIKARAENLAAAREFRDLEQAATELQGWIHEKTSLIEGEIHSHHLSSVQQPLQHQPNRRLQRELAAIKKELARVQMETCRLGQQHPEAQEGLTKQLAKVQEAWATLEAKAQEWGQYLEQAAQGHAFLGRCQELLAWAQERKVLVSSKELAGDMVGAEQLLGQHEDLWQEIQEHCLQAQDVQKEGQQLVEDGHFMSLEVAENLQELHWQLQELQAEWTLCQQRCKESWDLQKLRQGLEQAEAWLASKEGLLLEPSCGHSVSEVERLLHRHRNLEKLLAAQKEKFAQLQKTTEVRGSWGKGQAKAWYTWKTGPGGGGIGIIVLTPSFQEAKGAHAMMGSLELKQQLLPGGRKVSAGRFPTQFSLMPTVTLYLLSPQKVASTIPHDLEGAQCERLKDHQDSKHVFSRPSSGAEILFAAPSEEQAESWQQAVGSAAGGLRKTGDGRGRVLIPWVPSSQYN</sequence>
<dbReference type="FunFam" id="1.20.58.60:FF:000280">
    <property type="entry name" value="Spectrin beta, non-erythrocytic 5"/>
    <property type="match status" value="1"/>
</dbReference>
<dbReference type="GO" id="GO:0030507">
    <property type="term" value="F:spectrin binding"/>
    <property type="evidence" value="ECO:0007669"/>
    <property type="project" value="Ensembl"/>
</dbReference>
<dbReference type="SMART" id="SM00150">
    <property type="entry name" value="SPEC"/>
    <property type="match status" value="29"/>
</dbReference>
<evidence type="ECO:0000256" key="8">
    <source>
        <dbReference type="SAM" id="Coils"/>
    </source>
</evidence>
<dbReference type="InterPro" id="IPR001715">
    <property type="entry name" value="CH_dom"/>
</dbReference>
<feature type="coiled-coil region" evidence="8">
    <location>
        <begin position="2770"/>
        <end position="2833"/>
    </location>
</feature>
<reference evidence="10" key="1">
    <citation type="submission" date="2025-08" db="UniProtKB">
        <authorList>
            <consortium name="Ensembl"/>
        </authorList>
    </citation>
    <scope>IDENTIFICATION</scope>
</reference>
<evidence type="ECO:0000256" key="2">
    <source>
        <dbReference type="ARBA" id="ARBA00006826"/>
    </source>
</evidence>
<dbReference type="GO" id="GO:0002046">
    <property type="term" value="F:opsin binding"/>
    <property type="evidence" value="ECO:0007669"/>
    <property type="project" value="Ensembl"/>
</dbReference>
<dbReference type="Pfam" id="PF00435">
    <property type="entry name" value="Spectrin"/>
    <property type="match status" value="25"/>
</dbReference>
<proteinExistence type="inferred from homology"/>
<evidence type="ECO:0000256" key="5">
    <source>
        <dbReference type="ARBA" id="ARBA00022737"/>
    </source>
</evidence>
<feature type="coiled-coil region" evidence="8">
    <location>
        <begin position="3402"/>
        <end position="3429"/>
    </location>
</feature>
<dbReference type="Gene3D" id="1.10.418.10">
    <property type="entry name" value="Calponin-like domain"/>
    <property type="match status" value="2"/>
</dbReference>
<dbReference type="CDD" id="cd00176">
    <property type="entry name" value="SPEC"/>
    <property type="match status" value="16"/>
</dbReference>
<keyword evidence="11" id="KW-1185">Reference proteome</keyword>
<keyword evidence="7" id="KW-0206">Cytoskeleton</keyword>
<dbReference type="GO" id="GO:0032029">
    <property type="term" value="F:myosin tail binding"/>
    <property type="evidence" value="ECO:0007669"/>
    <property type="project" value="Ensembl"/>
</dbReference>
<dbReference type="GO" id="GO:0051693">
    <property type="term" value="P:actin filament capping"/>
    <property type="evidence" value="ECO:0007669"/>
    <property type="project" value="UniProtKB-KW"/>
</dbReference>
<dbReference type="PROSITE" id="PS50021">
    <property type="entry name" value="CH"/>
    <property type="match status" value="2"/>
</dbReference>
<dbReference type="PROSITE" id="PS00020">
    <property type="entry name" value="ACTININ_2"/>
    <property type="match status" value="1"/>
</dbReference>
<dbReference type="SMART" id="SM00033">
    <property type="entry name" value="CH"/>
    <property type="match status" value="2"/>
</dbReference>
<dbReference type="GO" id="GO:0032391">
    <property type="term" value="C:photoreceptor connecting cilium"/>
    <property type="evidence" value="ECO:0007669"/>
    <property type="project" value="Ensembl"/>
</dbReference>
<dbReference type="CDD" id="cd21247">
    <property type="entry name" value="CH_SPTBN5_rpt1"/>
    <property type="match status" value="1"/>
</dbReference>
<dbReference type="GeneTree" id="ENSGT00940000161549"/>
<evidence type="ECO:0000256" key="7">
    <source>
        <dbReference type="ARBA" id="ARBA00023212"/>
    </source>
</evidence>
<dbReference type="FunFam" id="1.10.418.10:FF:000043">
    <property type="entry name" value="Spectrin beta chain, non-erythrocytic"/>
    <property type="match status" value="1"/>
</dbReference>
<dbReference type="SUPFAM" id="SSF46966">
    <property type="entry name" value="Spectrin repeat"/>
    <property type="match status" value="24"/>
</dbReference>
<gene>
    <name evidence="10" type="primary">SPTBN5</name>
</gene>
<feature type="domain" description="Calponin-homology (CH)" evidence="9">
    <location>
        <begin position="162"/>
        <end position="267"/>
    </location>
</feature>